<organism evidence="1 2">
    <name type="scientific">Pedobacter riviphilus</name>
    <dbReference type="NCBI Taxonomy" id="2766984"/>
    <lineage>
        <taxon>Bacteria</taxon>
        <taxon>Pseudomonadati</taxon>
        <taxon>Bacteroidota</taxon>
        <taxon>Sphingobacteriia</taxon>
        <taxon>Sphingobacteriales</taxon>
        <taxon>Sphingobacteriaceae</taxon>
        <taxon>Pedobacter</taxon>
    </lineage>
</organism>
<protein>
    <submittedName>
        <fullName evidence="1">Uncharacterized protein</fullName>
    </submittedName>
</protein>
<dbReference type="RefSeq" id="WP_190329036.1">
    <property type="nucleotide sequence ID" value="NZ_CP061171.1"/>
</dbReference>
<proteinExistence type="predicted"/>
<dbReference type="EMBL" id="CP061171">
    <property type="protein sequence ID" value="QNR87018.1"/>
    <property type="molecule type" value="Genomic_DNA"/>
</dbReference>
<name>A0ABX6TN62_9SPHI</name>
<gene>
    <name evidence="1" type="ORF">H9N25_11850</name>
</gene>
<evidence type="ECO:0000313" key="2">
    <source>
        <dbReference type="Proteomes" id="UP000516439"/>
    </source>
</evidence>
<evidence type="ECO:0000313" key="1">
    <source>
        <dbReference type="EMBL" id="QNR87018.1"/>
    </source>
</evidence>
<dbReference type="Gene3D" id="3.40.1350.110">
    <property type="match status" value="1"/>
</dbReference>
<sequence>MGISELRGIGAVGKAMSTAAIWREGNFLRGTLMEYRLSQTIYKGLEHLSETVSPFFRTIDFYDEAAQVGVSLKTVNAKENFVFKNITDNIDALVAAKNAGSISSNGAERTLKSVRLDIVIPKGYDRRVLDDVGRYAKDKKIPLKIFEQ</sequence>
<accession>A0ABX6TN62</accession>
<keyword evidence="2" id="KW-1185">Reference proteome</keyword>
<reference evidence="1 2" key="1">
    <citation type="submission" date="2020-09" db="EMBL/GenBank/DDBJ databases">
        <title>Pedobacter sp. SW-16 isolated from soil near Yeocheon.</title>
        <authorList>
            <person name="Im H.S."/>
            <person name="Joung Y."/>
            <person name="Lee S.-S."/>
        </authorList>
    </citation>
    <scope>NUCLEOTIDE SEQUENCE [LARGE SCALE GENOMIC DNA]</scope>
    <source>
        <strain evidence="1 2">SW-16</strain>
    </source>
</reference>
<dbReference type="Proteomes" id="UP000516439">
    <property type="component" value="Chromosome"/>
</dbReference>